<dbReference type="SUPFAM" id="SSF51735">
    <property type="entry name" value="NAD(P)-binding Rossmann-fold domains"/>
    <property type="match status" value="1"/>
</dbReference>
<comment type="similarity">
    <text evidence="1">Belongs to the short-chain dehydrogenases/reductases (SDR) family.</text>
</comment>
<keyword evidence="3" id="KW-1185">Reference proteome</keyword>
<sequence>MGCDSAFGNRLARQLDTQGLRVLAMCLMEKELKQLRGQNSDRLEMVTLDITKTENIIAATQGVKECMGDRVWCRDWMARAVGESVLQTSCFVLNVFG</sequence>
<evidence type="ECO:0000313" key="2">
    <source>
        <dbReference type="EMBL" id="KAK2101989.1"/>
    </source>
</evidence>
<dbReference type="Proteomes" id="UP001266305">
    <property type="component" value="Unassembled WGS sequence"/>
</dbReference>
<comment type="caution">
    <text evidence="2">The sequence shown here is derived from an EMBL/GenBank/DDBJ whole genome shotgun (WGS) entry which is preliminary data.</text>
</comment>
<dbReference type="Gene3D" id="3.40.50.720">
    <property type="entry name" value="NAD(P)-binding Rossmann-like Domain"/>
    <property type="match status" value="1"/>
</dbReference>
<dbReference type="InterPro" id="IPR036291">
    <property type="entry name" value="NAD(P)-bd_dom_sf"/>
</dbReference>
<dbReference type="PANTHER" id="PTHR43313:SF11">
    <property type="entry name" value="RETINOL DEHYDROGENASE 16"/>
    <property type="match status" value="1"/>
</dbReference>
<proteinExistence type="inferred from homology"/>
<organism evidence="2 3">
    <name type="scientific">Saguinus oedipus</name>
    <name type="common">Cotton-top tamarin</name>
    <name type="synonym">Oedipomidas oedipus</name>
    <dbReference type="NCBI Taxonomy" id="9490"/>
    <lineage>
        <taxon>Eukaryota</taxon>
        <taxon>Metazoa</taxon>
        <taxon>Chordata</taxon>
        <taxon>Craniata</taxon>
        <taxon>Vertebrata</taxon>
        <taxon>Euteleostomi</taxon>
        <taxon>Mammalia</taxon>
        <taxon>Eutheria</taxon>
        <taxon>Euarchontoglires</taxon>
        <taxon>Primates</taxon>
        <taxon>Haplorrhini</taxon>
        <taxon>Platyrrhini</taxon>
        <taxon>Cebidae</taxon>
        <taxon>Callitrichinae</taxon>
        <taxon>Saguinus</taxon>
    </lineage>
</organism>
<evidence type="ECO:0000256" key="1">
    <source>
        <dbReference type="ARBA" id="ARBA00006484"/>
    </source>
</evidence>
<gene>
    <name evidence="2" type="ORF">P7K49_019656</name>
</gene>
<reference evidence="2 3" key="1">
    <citation type="submission" date="2023-05" db="EMBL/GenBank/DDBJ databases">
        <title>B98-5 Cell Line De Novo Hybrid Assembly: An Optical Mapping Approach.</title>
        <authorList>
            <person name="Kananen K."/>
            <person name="Auerbach J.A."/>
            <person name="Kautto E."/>
            <person name="Blachly J.S."/>
        </authorList>
    </citation>
    <scope>NUCLEOTIDE SEQUENCE [LARGE SCALE GENOMIC DNA]</scope>
    <source>
        <strain evidence="2">B95-8</strain>
        <tissue evidence="2">Cell line</tissue>
    </source>
</reference>
<dbReference type="PANTHER" id="PTHR43313">
    <property type="entry name" value="SHORT-CHAIN DEHYDROGENASE/REDUCTASE FAMILY 9C"/>
    <property type="match status" value="1"/>
</dbReference>
<dbReference type="EMBL" id="JASSZA010000009">
    <property type="protein sequence ID" value="KAK2101989.1"/>
    <property type="molecule type" value="Genomic_DNA"/>
</dbReference>
<accession>A0ABQ9UY00</accession>
<evidence type="ECO:0000313" key="3">
    <source>
        <dbReference type="Proteomes" id="UP001266305"/>
    </source>
</evidence>
<protein>
    <submittedName>
        <fullName evidence="2">Uncharacterized protein</fullName>
    </submittedName>
</protein>
<name>A0ABQ9UY00_SAGOE</name>